<name>A0A4U5NFD8_STECR</name>
<evidence type="ECO:0008006" key="2">
    <source>
        <dbReference type="Google" id="ProtNLM"/>
    </source>
</evidence>
<dbReference type="OrthoDB" id="10505699at2759"/>
<dbReference type="AlphaFoldDB" id="A0A4U5NFD8"/>
<comment type="caution">
    <text evidence="1">The sequence shown here is derived from an EMBL/GenBank/DDBJ whole genome shotgun (WGS) entry which is preliminary data.</text>
</comment>
<evidence type="ECO:0000313" key="1">
    <source>
        <dbReference type="EMBL" id="TKR81353.1"/>
    </source>
</evidence>
<protein>
    <recommendedName>
        <fullName evidence="2">G domain-containing protein</fullName>
    </recommendedName>
</protein>
<dbReference type="PANTHER" id="PTHR32046:SF11">
    <property type="entry name" value="IMMUNE-ASSOCIATED NUCLEOTIDE-BINDING PROTEIN 10-LIKE"/>
    <property type="match status" value="1"/>
</dbReference>
<accession>A0A4U5NFD8</accession>
<dbReference type="Gene3D" id="3.40.50.300">
    <property type="entry name" value="P-loop containing nucleotide triphosphate hydrolases"/>
    <property type="match status" value="1"/>
</dbReference>
<dbReference type="SUPFAM" id="SSF52540">
    <property type="entry name" value="P-loop containing nucleoside triphosphate hydrolases"/>
    <property type="match status" value="1"/>
</dbReference>
<gene>
    <name evidence="1" type="ORF">L596_015236</name>
</gene>
<reference evidence="1" key="2">
    <citation type="journal article" date="2015" name="Genome Biol.">
        <title>Comparative genomics of Steinernema reveals deeply conserved gene regulatory networks.</title>
        <authorList>
            <person name="Dillman A.R."/>
            <person name="Macchietto M."/>
            <person name="Porter C.F."/>
            <person name="Rogers A."/>
            <person name="Williams B."/>
            <person name="Antoshechkin I."/>
            <person name="Lee M.M."/>
            <person name="Goodwin Z."/>
            <person name="Lu X."/>
            <person name="Lewis E.E."/>
            <person name="Goodrich-Blair H."/>
            <person name="Stock S.P."/>
            <person name="Adams B.J."/>
            <person name="Sternberg P.W."/>
            <person name="Mortazavi A."/>
        </authorList>
    </citation>
    <scope>NUCLEOTIDE SEQUENCE [LARGE SCALE GENOMIC DNA]</scope>
    <source>
        <strain evidence="1">ALL</strain>
    </source>
</reference>
<dbReference type="EMBL" id="AZBU02000004">
    <property type="protein sequence ID" value="TKR81353.1"/>
    <property type="molecule type" value="Genomic_DNA"/>
</dbReference>
<proteinExistence type="predicted"/>
<reference evidence="1" key="1">
    <citation type="submission" date="2013-11" db="EMBL/GenBank/DDBJ databases">
        <authorList>
            <person name="Sternberg P."/>
            <person name="Dillman A."/>
            <person name="Macchietto M."/>
        </authorList>
    </citation>
    <scope>NUCLEOTIDE SEQUENCE</scope>
    <source>
        <strain evidence="1">ALL</strain>
    </source>
</reference>
<dbReference type="PANTHER" id="PTHR32046">
    <property type="entry name" value="G DOMAIN-CONTAINING PROTEIN"/>
    <property type="match status" value="1"/>
</dbReference>
<sequence>MIQSLIYSTLYEIYFNKEFIGADFCDSDRRKRFTVAQLIASGFPKLALNGKAVFVSVEWESSEGWSNVVTEYAKTKVIRDTSYRLMFFNRGLARESPQKYALVWEPVGGRRKELRMNDKEKDHTVLLLGARHSGKTNFLFDLSTYLRFSDFDSFLQCQLCDVLSVSQPPTQDPSVFTYFFRDHLFTFIDSPGICSNLQESQKSLNSSLKSLSILRHFNAICIVFNPFDNFSEDSIRFQLNILLSYLPKEASHQISFVVTKGRSERTEKLIAFLRKICNEIFENTHNKVSVLDSNVFHFDNVASLAWHCDRKGILKRSVKEDYGRSWESSRTSLFRFLEKAALSAPVSAHLVDFVRQNRKKTRNAIREKIEIRKQISWLERRRRNAGSENGEDLNKIGDKIEILEKRRRNSEKECIECLQYLSRHAFVPRNNVSLDFIRQLQRNNLMNRTHFEELVEEEELLEELWDNARTSKDWDLSFFVCNRTIVDSQDGINFDQCLTQGNVLNSIRQENNANGSASSLDTVVSVERI</sequence>
<organism evidence="1">
    <name type="scientific">Steinernema carpocapsae</name>
    <name type="common">Entomopathogenic nematode</name>
    <dbReference type="NCBI Taxonomy" id="34508"/>
    <lineage>
        <taxon>Eukaryota</taxon>
        <taxon>Metazoa</taxon>
        <taxon>Ecdysozoa</taxon>
        <taxon>Nematoda</taxon>
        <taxon>Chromadorea</taxon>
        <taxon>Rhabditida</taxon>
        <taxon>Tylenchina</taxon>
        <taxon>Panagrolaimomorpha</taxon>
        <taxon>Strongyloidoidea</taxon>
        <taxon>Steinernematidae</taxon>
        <taxon>Steinernema</taxon>
    </lineage>
</organism>
<reference evidence="1" key="3">
    <citation type="journal article" date="2019" name="G3 (Bethesda)">
        <title>Hybrid Assembly of the Genome of the Entomopathogenic Nematode Steinernema carpocapsae Identifies the X-Chromosome.</title>
        <authorList>
            <person name="Serra L."/>
            <person name="Macchietto M."/>
            <person name="Macias-Munoz A."/>
            <person name="McGill C.J."/>
            <person name="Rodriguez I.M."/>
            <person name="Rodriguez B."/>
            <person name="Murad R."/>
            <person name="Mortazavi A."/>
        </authorList>
    </citation>
    <scope>NUCLEOTIDE SEQUENCE</scope>
    <source>
        <strain evidence="1">ALL</strain>
    </source>
</reference>
<dbReference type="InterPro" id="IPR027417">
    <property type="entry name" value="P-loop_NTPase"/>
</dbReference>